<keyword evidence="2" id="KW-1185">Reference proteome</keyword>
<dbReference type="AlphaFoldDB" id="A0A2P5F6E3"/>
<evidence type="ECO:0000313" key="1">
    <source>
        <dbReference type="EMBL" id="PON93368.1"/>
    </source>
</evidence>
<comment type="caution">
    <text evidence="1">The sequence shown here is derived from an EMBL/GenBank/DDBJ whole genome shotgun (WGS) entry which is preliminary data.</text>
</comment>
<feature type="non-terminal residue" evidence="1">
    <location>
        <position position="1"/>
    </location>
</feature>
<gene>
    <name evidence="1" type="ORF">TorRG33x02_109390</name>
</gene>
<proteinExistence type="predicted"/>
<accession>A0A2P5F6E3</accession>
<dbReference type="Proteomes" id="UP000237000">
    <property type="component" value="Unassembled WGS sequence"/>
</dbReference>
<dbReference type="InParanoid" id="A0A2P5F6E3"/>
<sequence>GHQDRQELIGNSRILRNSFCLDLCWYSILNFVELKNVIVNGEHNHALSLFDIRNLITKGLALEYWPLRNPMAVGTKHNTGNIMERKPNIRERVKNLERKD</sequence>
<dbReference type="EMBL" id="JXTC01000059">
    <property type="protein sequence ID" value="PON93368.1"/>
    <property type="molecule type" value="Genomic_DNA"/>
</dbReference>
<dbReference type="OrthoDB" id="10282032at2759"/>
<organism evidence="1 2">
    <name type="scientific">Trema orientale</name>
    <name type="common">Charcoal tree</name>
    <name type="synonym">Celtis orientalis</name>
    <dbReference type="NCBI Taxonomy" id="63057"/>
    <lineage>
        <taxon>Eukaryota</taxon>
        <taxon>Viridiplantae</taxon>
        <taxon>Streptophyta</taxon>
        <taxon>Embryophyta</taxon>
        <taxon>Tracheophyta</taxon>
        <taxon>Spermatophyta</taxon>
        <taxon>Magnoliopsida</taxon>
        <taxon>eudicotyledons</taxon>
        <taxon>Gunneridae</taxon>
        <taxon>Pentapetalae</taxon>
        <taxon>rosids</taxon>
        <taxon>fabids</taxon>
        <taxon>Rosales</taxon>
        <taxon>Cannabaceae</taxon>
        <taxon>Trema</taxon>
    </lineage>
</organism>
<name>A0A2P5F6E3_TREOI</name>
<reference evidence="2" key="1">
    <citation type="submission" date="2016-06" db="EMBL/GenBank/DDBJ databases">
        <title>Parallel loss of symbiosis genes in relatives of nitrogen-fixing non-legume Parasponia.</title>
        <authorList>
            <person name="Van Velzen R."/>
            <person name="Holmer R."/>
            <person name="Bu F."/>
            <person name="Rutten L."/>
            <person name="Van Zeijl A."/>
            <person name="Liu W."/>
            <person name="Santuari L."/>
            <person name="Cao Q."/>
            <person name="Sharma T."/>
            <person name="Shen D."/>
            <person name="Roswanjaya Y."/>
            <person name="Wardhani T."/>
            <person name="Kalhor M.S."/>
            <person name="Jansen J."/>
            <person name="Van den Hoogen J."/>
            <person name="Gungor B."/>
            <person name="Hartog M."/>
            <person name="Hontelez J."/>
            <person name="Verver J."/>
            <person name="Yang W.-C."/>
            <person name="Schijlen E."/>
            <person name="Repin R."/>
            <person name="Schilthuizen M."/>
            <person name="Schranz E."/>
            <person name="Heidstra R."/>
            <person name="Miyata K."/>
            <person name="Fedorova E."/>
            <person name="Kohlen W."/>
            <person name="Bisseling T."/>
            <person name="Smit S."/>
            <person name="Geurts R."/>
        </authorList>
    </citation>
    <scope>NUCLEOTIDE SEQUENCE [LARGE SCALE GENOMIC DNA]</scope>
    <source>
        <strain evidence="2">cv. RG33-2</strain>
    </source>
</reference>
<evidence type="ECO:0000313" key="2">
    <source>
        <dbReference type="Proteomes" id="UP000237000"/>
    </source>
</evidence>
<protein>
    <submittedName>
        <fullName evidence="1">Uncharacterized protein</fullName>
    </submittedName>
</protein>